<accession>A0A239H0R4</accession>
<keyword evidence="2" id="KW-1185">Reference proteome</keyword>
<dbReference type="CDD" id="cd03522">
    <property type="entry name" value="MoeA_like"/>
    <property type="match status" value="1"/>
</dbReference>
<reference evidence="2" key="1">
    <citation type="submission" date="2017-06" db="EMBL/GenBank/DDBJ databases">
        <authorList>
            <person name="Varghese N."/>
            <person name="Submissions S."/>
        </authorList>
    </citation>
    <scope>NUCLEOTIDE SEQUENCE [LARGE SCALE GENOMIC DNA]</scope>
    <source>
        <strain evidence="2">LNB2</strain>
    </source>
</reference>
<keyword evidence="1" id="KW-0548">Nucleotidyltransferase</keyword>
<evidence type="ECO:0000313" key="2">
    <source>
        <dbReference type="Proteomes" id="UP000198281"/>
    </source>
</evidence>
<sequence>MKFGAVPTGEAEGALLGHGQSIGARRLPKGHVLGTGDLATATAEGIASLIVAQLEPGDVAEDEAATRLAEALAGDGVILSAARHGRVDLIATCDGLFACEPAAVDAVNGWSEAIGLGTLWPLRPVRAGAVVATVKIIPYAVPGDVLAGAVEEARAAQIRVHAFAALAVGLIQTRLHGQPDKLFAATAATTRARLGRIGANLVHDVACAHDVGPLALSIEAQVDVPVVLIAGASATVDRRDVIPSAIVAAGGTIDRLGMPVDPGNLLCLGRIGARFVIGLPGCARSPKRNGIDLVLERIAAGLPIDGGVIAKMGVGGLLADTADRPEPREGRASAR</sequence>
<evidence type="ECO:0000313" key="1">
    <source>
        <dbReference type="EMBL" id="SNS74383.1"/>
    </source>
</evidence>
<dbReference type="UniPathway" id="UPA00344"/>
<keyword evidence="1" id="KW-0808">Transferase</keyword>
<dbReference type="AlphaFoldDB" id="A0A239H0R4"/>
<dbReference type="OrthoDB" id="9779263at2"/>
<dbReference type="Gene3D" id="3.40.980.10">
    <property type="entry name" value="MoaB/Mog-like domain"/>
    <property type="match status" value="1"/>
</dbReference>
<organism evidence="1 2">
    <name type="scientific">Edaphosphingomonas laterariae</name>
    <dbReference type="NCBI Taxonomy" id="861865"/>
    <lineage>
        <taxon>Bacteria</taxon>
        <taxon>Pseudomonadati</taxon>
        <taxon>Pseudomonadota</taxon>
        <taxon>Alphaproteobacteria</taxon>
        <taxon>Sphingomonadales</taxon>
        <taxon>Rhizorhabdaceae</taxon>
        <taxon>Edaphosphingomonas</taxon>
    </lineage>
</organism>
<name>A0A239H0R4_9SPHN</name>
<dbReference type="SUPFAM" id="SSF53218">
    <property type="entry name" value="Molybdenum cofactor biosynthesis proteins"/>
    <property type="match status" value="1"/>
</dbReference>
<dbReference type="GO" id="GO:0016779">
    <property type="term" value="F:nucleotidyltransferase activity"/>
    <property type="evidence" value="ECO:0007669"/>
    <property type="project" value="UniProtKB-KW"/>
</dbReference>
<dbReference type="RefSeq" id="WP_089220093.1">
    <property type="nucleotide sequence ID" value="NZ_FZOS01000014.1"/>
</dbReference>
<proteinExistence type="predicted"/>
<gene>
    <name evidence="1" type="ORF">SAMN06295912_11456</name>
</gene>
<dbReference type="Proteomes" id="UP000198281">
    <property type="component" value="Unassembled WGS sequence"/>
</dbReference>
<dbReference type="InterPro" id="IPR036425">
    <property type="entry name" value="MoaB/Mog-like_dom_sf"/>
</dbReference>
<dbReference type="EMBL" id="FZOS01000014">
    <property type="protein sequence ID" value="SNS74383.1"/>
    <property type="molecule type" value="Genomic_DNA"/>
</dbReference>
<protein>
    <submittedName>
        <fullName evidence="1">Molybdenum cofactor cytidylyltransferase</fullName>
    </submittedName>
</protein>